<feature type="domain" description="HAMP" evidence="12">
    <location>
        <begin position="281"/>
        <end position="333"/>
    </location>
</feature>
<dbReference type="SUPFAM" id="SSF158472">
    <property type="entry name" value="HAMP domain-like"/>
    <property type="match status" value="1"/>
</dbReference>
<keyword evidence="14" id="KW-1185">Reference proteome</keyword>
<organism evidence="13 14">
    <name type="scientific">Magnetospirillum sulfuroxidans</name>
    <dbReference type="NCBI Taxonomy" id="611300"/>
    <lineage>
        <taxon>Bacteria</taxon>
        <taxon>Pseudomonadati</taxon>
        <taxon>Pseudomonadota</taxon>
        <taxon>Alphaproteobacteria</taxon>
        <taxon>Rhodospirillales</taxon>
        <taxon>Rhodospirillaceae</taxon>
        <taxon>Magnetospirillum</taxon>
    </lineage>
</organism>
<evidence type="ECO:0000256" key="9">
    <source>
        <dbReference type="ARBA" id="ARBA00023012"/>
    </source>
</evidence>
<dbReference type="Gene3D" id="3.30.565.10">
    <property type="entry name" value="Histidine kinase-like ATPase, C-terminal domain"/>
    <property type="match status" value="1"/>
</dbReference>
<keyword evidence="5" id="KW-0808">Transferase</keyword>
<keyword evidence="8" id="KW-0067">ATP-binding</keyword>
<dbReference type="InterPro" id="IPR036097">
    <property type="entry name" value="HisK_dim/P_sf"/>
</dbReference>
<dbReference type="Gene3D" id="1.10.287.130">
    <property type="match status" value="1"/>
</dbReference>
<dbReference type="InterPro" id="IPR003660">
    <property type="entry name" value="HAMP_dom"/>
</dbReference>
<evidence type="ECO:0000259" key="11">
    <source>
        <dbReference type="PROSITE" id="PS50109"/>
    </source>
</evidence>
<dbReference type="SUPFAM" id="SSF47384">
    <property type="entry name" value="Homodimeric domain of signal transducing histidine kinase"/>
    <property type="match status" value="1"/>
</dbReference>
<keyword evidence="7" id="KW-0418">Kinase</keyword>
<dbReference type="PANTHER" id="PTHR43065:SF10">
    <property type="entry name" value="PEROXIDE STRESS-ACTIVATED HISTIDINE KINASE MAK3"/>
    <property type="match status" value="1"/>
</dbReference>
<gene>
    <name evidence="13" type="ORF">KEC16_16430</name>
</gene>
<dbReference type="Pfam" id="PF00512">
    <property type="entry name" value="HisKA"/>
    <property type="match status" value="1"/>
</dbReference>
<reference evidence="13 14" key="1">
    <citation type="submission" date="2021-04" db="EMBL/GenBank/DDBJ databases">
        <title>Magnetospirillum sulfuroxidans sp. nov., a facultative chemolithoautotrophic sulfur-oxidizing alphaproteobacterium isolated from freshwater sediment and proposals for Paramagetospirillum gen. nov., and Magnetospirillaceae fam. nov.</title>
        <authorList>
            <person name="Koziaeva V."/>
            <person name="Geelhoed J.S."/>
            <person name="Sorokin D.Y."/>
            <person name="Grouzdev D.S."/>
        </authorList>
    </citation>
    <scope>NUCLEOTIDE SEQUENCE [LARGE SCALE GENOMIC DNA]</scope>
    <source>
        <strain evidence="13 14">J10</strain>
    </source>
</reference>
<dbReference type="PROSITE" id="PS50109">
    <property type="entry name" value="HIS_KIN"/>
    <property type="match status" value="1"/>
</dbReference>
<accession>A0ABS5IFX2</accession>
<dbReference type="PRINTS" id="PR00344">
    <property type="entry name" value="BCTRLSENSOR"/>
</dbReference>
<dbReference type="Pfam" id="PF02518">
    <property type="entry name" value="HATPase_c"/>
    <property type="match status" value="1"/>
</dbReference>
<dbReference type="InterPro" id="IPR003594">
    <property type="entry name" value="HATPase_dom"/>
</dbReference>
<dbReference type="SMART" id="SM00388">
    <property type="entry name" value="HisKA"/>
    <property type="match status" value="1"/>
</dbReference>
<dbReference type="InterPro" id="IPR036890">
    <property type="entry name" value="HATPase_C_sf"/>
</dbReference>
<keyword evidence="6" id="KW-0547">Nucleotide-binding</keyword>
<evidence type="ECO:0000256" key="7">
    <source>
        <dbReference type="ARBA" id="ARBA00022777"/>
    </source>
</evidence>
<feature type="domain" description="Histidine kinase" evidence="11">
    <location>
        <begin position="350"/>
        <end position="556"/>
    </location>
</feature>
<sequence length="559" mass="59715">MRLGSSIVRKYFLISLLGSVVPMVIVGALYDRYASALLEQITGERLTAQLSAVGSKLGSFFDGRIYQIETLSNYPTIPAFAAAGIDPGGEASTLLRIEADMPDLYGILFFAADGGLVRVVAGQAASGPPYWSDQPFSVRDMPVTKAGDLEIIGPAPPQDGQSGWFLVRQTLRNQHNGQSAGTIALHVRLASVTELLGGSSLAGIVQPILKTPAGYFDALGLAVIPGRQIVAGPEFLPGWQPLLVIDPDQLLSPFVAARQGLYLAAIVAATVIVVLFARLASRLRHRVEPLTHGAEAVAAGRLDYRIAVEGDDEIGNVAKAFNVMATRLQDTMDRMLRVERLAVLGEFATGVAHEIRNPLATIKTSVQALARGEKDHERLDLLEDVGAEIDRLARVMDDVLAFGRPHPPQTIALPMDDLLNRLLRLMTPLAAERQVTLSIQGDSRLVIQTDRDQIIQVMLNLVINAVQAAPSGSRVTVTADADGSAHALLQVEDQGGGIPAHILPRVTAPFFTTKPQGTGLGLAISRQLIELNGGALDIHSRAGHGTRVQVRLPLAGERA</sequence>
<dbReference type="SMART" id="SM00304">
    <property type="entry name" value="HAMP"/>
    <property type="match status" value="1"/>
</dbReference>
<dbReference type="Pfam" id="PF00672">
    <property type="entry name" value="HAMP"/>
    <property type="match status" value="1"/>
</dbReference>
<evidence type="ECO:0000256" key="10">
    <source>
        <dbReference type="SAM" id="Phobius"/>
    </source>
</evidence>
<keyword evidence="9" id="KW-0902">Two-component regulatory system</keyword>
<dbReference type="PROSITE" id="PS50885">
    <property type="entry name" value="HAMP"/>
    <property type="match status" value="1"/>
</dbReference>
<feature type="transmembrane region" description="Helical" evidence="10">
    <location>
        <begin position="260"/>
        <end position="280"/>
    </location>
</feature>
<dbReference type="Proteomes" id="UP000680714">
    <property type="component" value="Unassembled WGS sequence"/>
</dbReference>
<dbReference type="InterPro" id="IPR004358">
    <property type="entry name" value="Sig_transdc_His_kin-like_C"/>
</dbReference>
<dbReference type="CDD" id="cd06225">
    <property type="entry name" value="HAMP"/>
    <property type="match status" value="1"/>
</dbReference>
<evidence type="ECO:0000256" key="4">
    <source>
        <dbReference type="ARBA" id="ARBA00022553"/>
    </source>
</evidence>
<keyword evidence="10" id="KW-0472">Membrane</keyword>
<evidence type="ECO:0000256" key="5">
    <source>
        <dbReference type="ARBA" id="ARBA00022679"/>
    </source>
</evidence>
<evidence type="ECO:0000313" key="14">
    <source>
        <dbReference type="Proteomes" id="UP000680714"/>
    </source>
</evidence>
<feature type="transmembrane region" description="Helical" evidence="10">
    <location>
        <begin position="12"/>
        <end position="30"/>
    </location>
</feature>
<dbReference type="Gene3D" id="6.10.340.10">
    <property type="match status" value="1"/>
</dbReference>
<evidence type="ECO:0000256" key="2">
    <source>
        <dbReference type="ARBA" id="ARBA00004370"/>
    </source>
</evidence>
<dbReference type="InterPro" id="IPR003661">
    <property type="entry name" value="HisK_dim/P_dom"/>
</dbReference>
<dbReference type="SMART" id="SM00387">
    <property type="entry name" value="HATPase_c"/>
    <property type="match status" value="1"/>
</dbReference>
<protein>
    <recommendedName>
        <fullName evidence="3">histidine kinase</fullName>
        <ecNumber evidence="3">2.7.13.3</ecNumber>
    </recommendedName>
</protein>
<keyword evidence="10" id="KW-0812">Transmembrane</keyword>
<evidence type="ECO:0000256" key="1">
    <source>
        <dbReference type="ARBA" id="ARBA00000085"/>
    </source>
</evidence>
<keyword evidence="4" id="KW-0597">Phosphoprotein</keyword>
<evidence type="ECO:0000259" key="12">
    <source>
        <dbReference type="PROSITE" id="PS50885"/>
    </source>
</evidence>
<dbReference type="RefSeq" id="WP_211550923.1">
    <property type="nucleotide sequence ID" value="NZ_JAGTUF010000021.1"/>
</dbReference>
<comment type="subcellular location">
    <subcellularLocation>
        <location evidence="2">Membrane</location>
    </subcellularLocation>
</comment>
<dbReference type="EMBL" id="JAGTUF010000021">
    <property type="protein sequence ID" value="MBR9973312.1"/>
    <property type="molecule type" value="Genomic_DNA"/>
</dbReference>
<proteinExistence type="predicted"/>
<comment type="catalytic activity">
    <reaction evidence="1">
        <text>ATP + protein L-histidine = ADP + protein N-phospho-L-histidine.</text>
        <dbReference type="EC" id="2.7.13.3"/>
    </reaction>
</comment>
<dbReference type="InterPro" id="IPR005467">
    <property type="entry name" value="His_kinase_dom"/>
</dbReference>
<dbReference type="EC" id="2.7.13.3" evidence="3"/>
<evidence type="ECO:0000256" key="3">
    <source>
        <dbReference type="ARBA" id="ARBA00012438"/>
    </source>
</evidence>
<comment type="caution">
    <text evidence="13">The sequence shown here is derived from an EMBL/GenBank/DDBJ whole genome shotgun (WGS) entry which is preliminary data.</text>
</comment>
<keyword evidence="10" id="KW-1133">Transmembrane helix</keyword>
<dbReference type="CDD" id="cd00082">
    <property type="entry name" value="HisKA"/>
    <property type="match status" value="1"/>
</dbReference>
<dbReference type="PANTHER" id="PTHR43065">
    <property type="entry name" value="SENSOR HISTIDINE KINASE"/>
    <property type="match status" value="1"/>
</dbReference>
<name>A0ABS5IFX2_9PROT</name>
<evidence type="ECO:0000313" key="13">
    <source>
        <dbReference type="EMBL" id="MBR9973312.1"/>
    </source>
</evidence>
<evidence type="ECO:0000256" key="6">
    <source>
        <dbReference type="ARBA" id="ARBA00022741"/>
    </source>
</evidence>
<dbReference type="SUPFAM" id="SSF55874">
    <property type="entry name" value="ATPase domain of HSP90 chaperone/DNA topoisomerase II/histidine kinase"/>
    <property type="match status" value="1"/>
</dbReference>
<evidence type="ECO:0000256" key="8">
    <source>
        <dbReference type="ARBA" id="ARBA00022840"/>
    </source>
</evidence>